<evidence type="ECO:0000313" key="2">
    <source>
        <dbReference type="Proteomes" id="UP000366872"/>
    </source>
</evidence>
<sequence length="54" mass="6113">MTITALSKQIGKSVPYILTLQKKYGLPATKDYSEGYASQTVHLFNFTGDRNRFL</sequence>
<organism evidence="1 2">
    <name type="scientific">Pontiella desulfatans</name>
    <dbReference type="NCBI Taxonomy" id="2750659"/>
    <lineage>
        <taxon>Bacteria</taxon>
        <taxon>Pseudomonadati</taxon>
        <taxon>Kiritimatiellota</taxon>
        <taxon>Kiritimatiellia</taxon>
        <taxon>Kiritimatiellales</taxon>
        <taxon>Pontiellaceae</taxon>
        <taxon>Pontiella</taxon>
    </lineage>
</organism>
<dbReference type="AlphaFoldDB" id="A0A6C2TX33"/>
<accession>A0A6C2TX33</accession>
<proteinExistence type="predicted"/>
<name>A0A6C2TX33_PONDE</name>
<keyword evidence="2" id="KW-1185">Reference proteome</keyword>
<reference evidence="1 2" key="1">
    <citation type="submission" date="2019-04" db="EMBL/GenBank/DDBJ databases">
        <authorList>
            <person name="Van Vliet M D."/>
        </authorList>
    </citation>
    <scope>NUCLEOTIDE SEQUENCE [LARGE SCALE GENOMIC DNA]</scope>
    <source>
        <strain evidence="1 2">F1</strain>
    </source>
</reference>
<dbReference type="EMBL" id="CAAHFG010000001">
    <property type="protein sequence ID" value="VGO11866.1"/>
    <property type="molecule type" value="Genomic_DNA"/>
</dbReference>
<evidence type="ECO:0000313" key="1">
    <source>
        <dbReference type="EMBL" id="VGO11866.1"/>
    </source>
</evidence>
<evidence type="ECO:0008006" key="3">
    <source>
        <dbReference type="Google" id="ProtNLM"/>
    </source>
</evidence>
<gene>
    <name evidence="1" type="ORF">PDESU_00413</name>
</gene>
<dbReference type="Proteomes" id="UP000366872">
    <property type="component" value="Unassembled WGS sequence"/>
</dbReference>
<protein>
    <recommendedName>
        <fullName evidence="3">HTH merR-type domain-containing protein</fullName>
    </recommendedName>
</protein>